<feature type="transmembrane region" description="Helical" evidence="8">
    <location>
        <begin position="336"/>
        <end position="355"/>
    </location>
</feature>
<accession>F3PNH4</accession>
<protein>
    <submittedName>
        <fullName evidence="10">Dolichyl-phosphate-mannose-protein mannosyltransferase</fullName>
    </submittedName>
</protein>
<dbReference type="GO" id="GO:0016763">
    <property type="term" value="F:pentosyltransferase activity"/>
    <property type="evidence" value="ECO:0007669"/>
    <property type="project" value="TreeGrafter"/>
</dbReference>
<feature type="transmembrane region" description="Helical" evidence="8">
    <location>
        <begin position="203"/>
        <end position="225"/>
    </location>
</feature>
<dbReference type="HOGENOM" id="CLU_482055_0_0_10"/>
<comment type="subcellular location">
    <subcellularLocation>
        <location evidence="1">Cell membrane</location>
        <topology evidence="1">Multi-pass membrane protein</topology>
    </subcellularLocation>
</comment>
<evidence type="ECO:0000313" key="11">
    <source>
        <dbReference type="Proteomes" id="UP000003416"/>
    </source>
</evidence>
<reference evidence="10 11" key="1">
    <citation type="submission" date="2011-02" db="EMBL/GenBank/DDBJ databases">
        <authorList>
            <person name="Weinstock G."/>
            <person name="Sodergren E."/>
            <person name="Clifton S."/>
            <person name="Fulton L."/>
            <person name="Fulton B."/>
            <person name="Courtney L."/>
            <person name="Fronick C."/>
            <person name="Harrison M."/>
            <person name="Strong C."/>
            <person name="Farmer C."/>
            <person name="Delahaunty K."/>
            <person name="Markovic C."/>
            <person name="Hall O."/>
            <person name="Minx P."/>
            <person name="Tomlinson C."/>
            <person name="Mitreva M."/>
            <person name="Hou S."/>
            <person name="Chen J."/>
            <person name="Wollam A."/>
            <person name="Pepin K.H."/>
            <person name="Johnson M."/>
            <person name="Bhonagiri V."/>
            <person name="Zhang X."/>
            <person name="Suruliraj S."/>
            <person name="Warren W."/>
            <person name="Chinwalla A."/>
            <person name="Mardis E.R."/>
            <person name="Wilson R.K."/>
        </authorList>
    </citation>
    <scope>NUCLEOTIDE SEQUENCE [LARGE SCALE GENOMIC DNA]</scope>
    <source>
        <strain evidence="10 11">YIT 12057</strain>
    </source>
</reference>
<feature type="transmembrane region" description="Helical" evidence="8">
    <location>
        <begin position="257"/>
        <end position="282"/>
    </location>
</feature>
<evidence type="ECO:0000256" key="2">
    <source>
        <dbReference type="ARBA" id="ARBA00022475"/>
    </source>
</evidence>
<dbReference type="eggNOG" id="COG1807">
    <property type="taxonomic scope" value="Bacteria"/>
</dbReference>
<organism evidence="10 11">
    <name type="scientific">Bacteroides fluxus YIT 12057</name>
    <dbReference type="NCBI Taxonomy" id="763034"/>
    <lineage>
        <taxon>Bacteria</taxon>
        <taxon>Pseudomonadati</taxon>
        <taxon>Bacteroidota</taxon>
        <taxon>Bacteroidia</taxon>
        <taxon>Bacteroidales</taxon>
        <taxon>Bacteroidaceae</taxon>
        <taxon>Bacteroides</taxon>
    </lineage>
</organism>
<gene>
    <name evidence="10" type="ORF">HMPREF9446_00260</name>
</gene>
<feature type="transmembrane region" description="Helical" evidence="8">
    <location>
        <begin position="422"/>
        <end position="440"/>
    </location>
</feature>
<dbReference type="Pfam" id="PF13231">
    <property type="entry name" value="PMT_2"/>
    <property type="match status" value="1"/>
</dbReference>
<feature type="transmembrane region" description="Helical" evidence="8">
    <location>
        <begin position="312"/>
        <end position="330"/>
    </location>
</feature>
<keyword evidence="4 10" id="KW-0808">Transferase</keyword>
<sequence>MSDRKKAFWFIALLSVLVIIPFLGETIFYSKGEPREAIVAVSMLDSGNWILPLNYGTDMAYKPPFLYWSIAAFSAILGGVTEFSSRLPSAVSFLVMQLVFFAFVAKRKDVKTAVLTSVLLLSSFEVHRAAVACRLDMLQVSLIVISLCLLYRWDEKECRGIPWLAVVLMGCASLTKGPVGSIFPCLVIGVFQLMRGRSFAKTFFSLAGIGLLSLVPLGMWFWAAYQQGGKEFSDLMLEENTGRFFHKMSYESHENPIWYNFLTLIWGWIPWTLVLLISLFGLKWKTMSCLPQGEGLVQRLGKAWTAFRNQSPVQLFTWLVILIIFIFYCIPKSKRSVYLLPIYPFMAVMIAEYLLALVQRGAKVFKICSVIFASLGLLLTIVFIAVRCGLIPDSVWGTGRHSAENIAFMHALEDVSLSVPQWLLVALPVIAAVCALRLVVKHADTRSLLYGIAGCMLCLFVALDGVYQPTVLAVKSDKNLADRVNTYIPEGTVYSYSDMSFYCANYYLNDRMRHIEKEKPAGEGYLLVPERLEEEMLEELGKAYQLEKVFRTERRSCDIRDEICLYKFRKMETGN</sequence>
<evidence type="ECO:0000256" key="5">
    <source>
        <dbReference type="ARBA" id="ARBA00022692"/>
    </source>
</evidence>
<dbReference type="InterPro" id="IPR050297">
    <property type="entry name" value="LipidA_mod_glycosyltrf_83"/>
</dbReference>
<dbReference type="EMBL" id="AFBN01000005">
    <property type="protein sequence ID" value="EGF59713.1"/>
    <property type="molecule type" value="Genomic_DNA"/>
</dbReference>
<dbReference type="GO" id="GO:0010041">
    <property type="term" value="P:response to iron(III) ion"/>
    <property type="evidence" value="ECO:0007669"/>
    <property type="project" value="TreeGrafter"/>
</dbReference>
<proteinExistence type="predicted"/>
<dbReference type="GO" id="GO:0005886">
    <property type="term" value="C:plasma membrane"/>
    <property type="evidence" value="ECO:0007669"/>
    <property type="project" value="UniProtKB-SubCell"/>
</dbReference>
<feature type="transmembrane region" description="Helical" evidence="8">
    <location>
        <begin position="65"/>
        <end position="81"/>
    </location>
</feature>
<dbReference type="GeneID" id="86048087"/>
<keyword evidence="7 8" id="KW-0472">Membrane</keyword>
<dbReference type="InterPro" id="IPR038731">
    <property type="entry name" value="RgtA/B/C-like"/>
</dbReference>
<evidence type="ECO:0000313" key="10">
    <source>
        <dbReference type="EMBL" id="EGF59713.1"/>
    </source>
</evidence>
<dbReference type="GO" id="GO:0009103">
    <property type="term" value="P:lipopolysaccharide biosynthetic process"/>
    <property type="evidence" value="ECO:0007669"/>
    <property type="project" value="UniProtKB-ARBA"/>
</dbReference>
<feature type="transmembrane region" description="Helical" evidence="8">
    <location>
        <begin position="7"/>
        <end position="24"/>
    </location>
</feature>
<feature type="transmembrane region" description="Helical" evidence="8">
    <location>
        <begin position="447"/>
        <end position="467"/>
    </location>
</feature>
<evidence type="ECO:0000256" key="1">
    <source>
        <dbReference type="ARBA" id="ARBA00004651"/>
    </source>
</evidence>
<name>F3PNH4_9BACE</name>
<dbReference type="AlphaFoldDB" id="F3PNH4"/>
<evidence type="ECO:0000256" key="6">
    <source>
        <dbReference type="ARBA" id="ARBA00022989"/>
    </source>
</evidence>
<keyword evidence="6 8" id="KW-1133">Transmembrane helix</keyword>
<feature type="transmembrane region" description="Helical" evidence="8">
    <location>
        <begin position="165"/>
        <end position="191"/>
    </location>
</feature>
<dbReference type="PANTHER" id="PTHR33908:SF3">
    <property type="entry name" value="UNDECAPRENYL PHOSPHATE-ALPHA-4-AMINO-4-DEOXY-L-ARABINOSE ARABINOSYL TRANSFERASE"/>
    <property type="match status" value="1"/>
</dbReference>
<keyword evidence="2" id="KW-1003">Cell membrane</keyword>
<feature type="transmembrane region" description="Helical" evidence="8">
    <location>
        <begin position="87"/>
        <end position="105"/>
    </location>
</feature>
<evidence type="ECO:0000256" key="3">
    <source>
        <dbReference type="ARBA" id="ARBA00022676"/>
    </source>
</evidence>
<feature type="transmembrane region" description="Helical" evidence="8">
    <location>
        <begin position="367"/>
        <end position="386"/>
    </location>
</feature>
<feature type="domain" description="Glycosyltransferase RgtA/B/C/D-like" evidence="9">
    <location>
        <begin position="62"/>
        <end position="220"/>
    </location>
</feature>
<keyword evidence="5 8" id="KW-0812">Transmembrane</keyword>
<dbReference type="RefSeq" id="WP_009123624.1">
    <property type="nucleotide sequence ID" value="NZ_GL882606.1"/>
</dbReference>
<dbReference type="Proteomes" id="UP000003416">
    <property type="component" value="Unassembled WGS sequence"/>
</dbReference>
<comment type="caution">
    <text evidence="10">The sequence shown here is derived from an EMBL/GenBank/DDBJ whole genome shotgun (WGS) entry which is preliminary data.</text>
</comment>
<keyword evidence="11" id="KW-1185">Reference proteome</keyword>
<dbReference type="STRING" id="763034.HMPREF9446_00260"/>
<evidence type="ECO:0000259" key="9">
    <source>
        <dbReference type="Pfam" id="PF13231"/>
    </source>
</evidence>
<keyword evidence="3 10" id="KW-0328">Glycosyltransferase</keyword>
<evidence type="ECO:0000256" key="8">
    <source>
        <dbReference type="SAM" id="Phobius"/>
    </source>
</evidence>
<evidence type="ECO:0000256" key="7">
    <source>
        <dbReference type="ARBA" id="ARBA00023136"/>
    </source>
</evidence>
<evidence type="ECO:0000256" key="4">
    <source>
        <dbReference type="ARBA" id="ARBA00022679"/>
    </source>
</evidence>
<dbReference type="PANTHER" id="PTHR33908">
    <property type="entry name" value="MANNOSYLTRANSFERASE YKCB-RELATED"/>
    <property type="match status" value="1"/>
</dbReference>